<proteinExistence type="inferred from homology"/>
<dbReference type="Pfam" id="PF07542">
    <property type="entry name" value="ATP12"/>
    <property type="match status" value="1"/>
</dbReference>
<evidence type="ECO:0000256" key="2">
    <source>
        <dbReference type="ARBA" id="ARBA00008231"/>
    </source>
</evidence>
<dbReference type="GeneID" id="54482973"/>
<dbReference type="GO" id="GO:0033615">
    <property type="term" value="P:mitochondrial proton-transporting ATP synthase complex assembly"/>
    <property type="evidence" value="ECO:0007669"/>
    <property type="project" value="TreeGrafter"/>
</dbReference>
<evidence type="ECO:0000256" key="6">
    <source>
        <dbReference type="SAM" id="MobiDB-lite"/>
    </source>
</evidence>
<dbReference type="InterPro" id="IPR042272">
    <property type="entry name" value="ATP12_ATP_synth-F1-assembly_N"/>
</dbReference>
<dbReference type="SUPFAM" id="SSF160909">
    <property type="entry name" value="ATP12-like"/>
    <property type="match status" value="1"/>
</dbReference>
<dbReference type="EMBL" id="ML996574">
    <property type="protein sequence ID" value="KAF2756855.1"/>
    <property type="molecule type" value="Genomic_DNA"/>
</dbReference>
<evidence type="ECO:0000313" key="7">
    <source>
        <dbReference type="EMBL" id="KAF2756855.1"/>
    </source>
</evidence>
<evidence type="ECO:0000256" key="5">
    <source>
        <dbReference type="ARBA" id="ARBA00023186"/>
    </source>
</evidence>
<comment type="subcellular location">
    <subcellularLocation>
        <location evidence="1">Mitochondrion</location>
    </subcellularLocation>
</comment>
<keyword evidence="3" id="KW-0809">Transit peptide</keyword>
<dbReference type="GO" id="GO:0005739">
    <property type="term" value="C:mitochondrion"/>
    <property type="evidence" value="ECO:0007669"/>
    <property type="project" value="UniProtKB-SubCell"/>
</dbReference>
<feature type="compositionally biased region" description="Pro residues" evidence="6">
    <location>
        <begin position="37"/>
        <end position="51"/>
    </location>
</feature>
<dbReference type="AlphaFoldDB" id="A0A6A6W2R9"/>
<comment type="similarity">
    <text evidence="2">Belongs to the ATP12 family.</text>
</comment>
<keyword evidence="8" id="KW-1185">Reference proteome</keyword>
<evidence type="ECO:0000256" key="1">
    <source>
        <dbReference type="ARBA" id="ARBA00004173"/>
    </source>
</evidence>
<evidence type="ECO:0000256" key="4">
    <source>
        <dbReference type="ARBA" id="ARBA00023128"/>
    </source>
</evidence>
<dbReference type="Gene3D" id="1.10.3580.10">
    <property type="entry name" value="ATP12 ATPase"/>
    <property type="match status" value="1"/>
</dbReference>
<dbReference type="Proteomes" id="UP000799437">
    <property type="component" value="Unassembled WGS sequence"/>
</dbReference>
<organism evidence="7 8">
    <name type="scientific">Pseudovirgaria hyperparasitica</name>
    <dbReference type="NCBI Taxonomy" id="470096"/>
    <lineage>
        <taxon>Eukaryota</taxon>
        <taxon>Fungi</taxon>
        <taxon>Dikarya</taxon>
        <taxon>Ascomycota</taxon>
        <taxon>Pezizomycotina</taxon>
        <taxon>Dothideomycetes</taxon>
        <taxon>Dothideomycetes incertae sedis</taxon>
        <taxon>Acrospermales</taxon>
        <taxon>Acrospermaceae</taxon>
        <taxon>Pseudovirgaria</taxon>
    </lineage>
</organism>
<protein>
    <submittedName>
        <fullName evidence="7">ATP12-domain-containing protein</fullName>
    </submittedName>
</protein>
<dbReference type="InterPro" id="IPR023335">
    <property type="entry name" value="ATP12_ortho_dom_sf"/>
</dbReference>
<name>A0A6A6W2R9_9PEZI</name>
<dbReference type="OrthoDB" id="5322896at2759"/>
<keyword evidence="5" id="KW-0143">Chaperone</keyword>
<evidence type="ECO:0000256" key="3">
    <source>
        <dbReference type="ARBA" id="ARBA00022946"/>
    </source>
</evidence>
<sequence length="368" mass="40875">MALPFRAAARHVSLRASTTRPRRCIHTTIAQHATPIAHPPATGPPPEPPTPAVSEAQDRVARKLKQAELLRRGQAIRANPAKPATALQKRFWKDSTVKETPEGYQVMLDTRPVRTASKDILVVPSNKHALAIAIALEWDQLVSAQQALKNHYIPLTSLTSRAMDLKKADEDASPNLRRDLVQMLMRYLSTDTLLCWAPERNIHDAVGLEQRGGVESLRQLQIRTAKPIISHLTSHVWPGVEIQPTLDPNSIMPLPQPEATRSVIQGWLSGLPAFELAGLERAVLATKSLLVSARLLVEWSQEFSHLRKDVDSQKRFGIEEAAEASTLEVSWQTKMWGEVDDTHDVDKEDIRRQLGSTILLVNGSSKSP</sequence>
<dbReference type="PANTHER" id="PTHR21013">
    <property type="entry name" value="ATP SYNTHASE MITOCHONDRIAL F1 COMPLEX ASSEMBLY FACTOR 2/ATP12 PROTEIN, MITOCHONDRIAL PRECURSOR"/>
    <property type="match status" value="1"/>
</dbReference>
<reference evidence="7" key="1">
    <citation type="journal article" date="2020" name="Stud. Mycol.">
        <title>101 Dothideomycetes genomes: a test case for predicting lifestyles and emergence of pathogens.</title>
        <authorList>
            <person name="Haridas S."/>
            <person name="Albert R."/>
            <person name="Binder M."/>
            <person name="Bloem J."/>
            <person name="Labutti K."/>
            <person name="Salamov A."/>
            <person name="Andreopoulos B."/>
            <person name="Baker S."/>
            <person name="Barry K."/>
            <person name="Bills G."/>
            <person name="Bluhm B."/>
            <person name="Cannon C."/>
            <person name="Castanera R."/>
            <person name="Culley D."/>
            <person name="Daum C."/>
            <person name="Ezra D."/>
            <person name="Gonzalez J."/>
            <person name="Henrissat B."/>
            <person name="Kuo A."/>
            <person name="Liang C."/>
            <person name="Lipzen A."/>
            <person name="Lutzoni F."/>
            <person name="Magnuson J."/>
            <person name="Mondo S."/>
            <person name="Nolan M."/>
            <person name="Ohm R."/>
            <person name="Pangilinan J."/>
            <person name="Park H.-J."/>
            <person name="Ramirez L."/>
            <person name="Alfaro M."/>
            <person name="Sun H."/>
            <person name="Tritt A."/>
            <person name="Yoshinaga Y."/>
            <person name="Zwiers L.-H."/>
            <person name="Turgeon B."/>
            <person name="Goodwin S."/>
            <person name="Spatafora J."/>
            <person name="Crous P."/>
            <person name="Grigoriev I."/>
        </authorList>
    </citation>
    <scope>NUCLEOTIDE SEQUENCE</scope>
    <source>
        <strain evidence="7">CBS 121739</strain>
    </source>
</reference>
<dbReference type="RefSeq" id="XP_033599306.1">
    <property type="nucleotide sequence ID" value="XM_033741919.1"/>
</dbReference>
<dbReference type="Gene3D" id="3.30.2180.10">
    <property type="entry name" value="ATP12-like"/>
    <property type="match status" value="1"/>
</dbReference>
<feature type="region of interest" description="Disordered" evidence="6">
    <location>
        <begin position="30"/>
        <end position="57"/>
    </location>
</feature>
<keyword evidence="4" id="KW-0496">Mitochondrion</keyword>
<evidence type="ECO:0000313" key="8">
    <source>
        <dbReference type="Proteomes" id="UP000799437"/>
    </source>
</evidence>
<dbReference type="PANTHER" id="PTHR21013:SF10">
    <property type="entry name" value="ATP SYNTHASE MITOCHONDRIAL F1 COMPLEX ASSEMBLY FACTOR 2"/>
    <property type="match status" value="1"/>
</dbReference>
<accession>A0A6A6W2R9</accession>
<gene>
    <name evidence="7" type="ORF">EJ05DRAFT_440187</name>
</gene>
<dbReference type="InterPro" id="IPR011419">
    <property type="entry name" value="ATP12_ATP_synth-F1-assembly"/>
</dbReference>